<evidence type="ECO:0000256" key="3">
    <source>
        <dbReference type="ARBA" id="ARBA00022475"/>
    </source>
</evidence>
<evidence type="ECO:0000256" key="6">
    <source>
        <dbReference type="ARBA" id="ARBA00022725"/>
    </source>
</evidence>
<name>A0A8D0GKQ1_SPHPU</name>
<keyword evidence="7 14" id="KW-1133">Transmembrane helix</keyword>
<keyword evidence="8 13" id="KW-0297">G-protein coupled receptor</keyword>
<evidence type="ECO:0000259" key="15">
    <source>
        <dbReference type="PROSITE" id="PS50262"/>
    </source>
</evidence>
<organism evidence="16 17">
    <name type="scientific">Sphenodon punctatus</name>
    <name type="common">Tuatara</name>
    <name type="synonym">Hatteria punctata</name>
    <dbReference type="NCBI Taxonomy" id="8508"/>
    <lineage>
        <taxon>Eukaryota</taxon>
        <taxon>Metazoa</taxon>
        <taxon>Chordata</taxon>
        <taxon>Craniata</taxon>
        <taxon>Vertebrata</taxon>
        <taxon>Euteleostomi</taxon>
        <taxon>Lepidosauria</taxon>
        <taxon>Sphenodontia</taxon>
        <taxon>Sphenodontidae</taxon>
        <taxon>Sphenodon</taxon>
    </lineage>
</organism>
<feature type="transmembrane region" description="Helical" evidence="14">
    <location>
        <begin position="26"/>
        <end position="51"/>
    </location>
</feature>
<evidence type="ECO:0000256" key="10">
    <source>
        <dbReference type="ARBA" id="ARBA00023170"/>
    </source>
</evidence>
<accession>A0A8D0GKQ1</accession>
<dbReference type="GeneTree" id="ENSGT01140000282532"/>
<evidence type="ECO:0000256" key="4">
    <source>
        <dbReference type="ARBA" id="ARBA00022606"/>
    </source>
</evidence>
<feature type="domain" description="G-protein coupled receptors family 1 profile" evidence="15">
    <location>
        <begin position="42"/>
        <end position="291"/>
    </location>
</feature>
<reference evidence="16" key="1">
    <citation type="submission" date="2025-08" db="UniProtKB">
        <authorList>
            <consortium name="Ensembl"/>
        </authorList>
    </citation>
    <scope>IDENTIFICATION</scope>
</reference>
<dbReference type="GO" id="GO:0005886">
    <property type="term" value="C:plasma membrane"/>
    <property type="evidence" value="ECO:0007669"/>
    <property type="project" value="UniProtKB-SubCell"/>
</dbReference>
<keyword evidence="10 13" id="KW-0675">Receptor</keyword>
<evidence type="ECO:0000256" key="9">
    <source>
        <dbReference type="ARBA" id="ARBA00023136"/>
    </source>
</evidence>
<dbReference type="AlphaFoldDB" id="A0A8D0GKQ1"/>
<evidence type="ECO:0000256" key="2">
    <source>
        <dbReference type="ARBA" id="ARBA00010663"/>
    </source>
</evidence>
<evidence type="ECO:0000256" key="1">
    <source>
        <dbReference type="ARBA" id="ARBA00004651"/>
    </source>
</evidence>
<dbReference type="PANTHER" id="PTHR26454:SF18">
    <property type="entry name" value="OLFACTORY RECEPTOR 6C76"/>
    <property type="match status" value="1"/>
</dbReference>
<dbReference type="SUPFAM" id="SSF81321">
    <property type="entry name" value="Family A G protein-coupled receptor-like"/>
    <property type="match status" value="1"/>
</dbReference>
<keyword evidence="9 14" id="KW-0472">Membrane</keyword>
<keyword evidence="17" id="KW-1185">Reference proteome</keyword>
<dbReference type="CDD" id="cd15912">
    <property type="entry name" value="7tmA_OR6C-like"/>
    <property type="match status" value="1"/>
</dbReference>
<dbReference type="GO" id="GO:0004930">
    <property type="term" value="F:G protein-coupled receptor activity"/>
    <property type="evidence" value="ECO:0007669"/>
    <property type="project" value="UniProtKB-KW"/>
</dbReference>
<dbReference type="Gene3D" id="1.20.1070.10">
    <property type="entry name" value="Rhodopsin 7-helix transmembrane proteins"/>
    <property type="match status" value="1"/>
</dbReference>
<feature type="transmembrane region" description="Helical" evidence="14">
    <location>
        <begin position="198"/>
        <end position="222"/>
    </location>
</feature>
<evidence type="ECO:0000256" key="8">
    <source>
        <dbReference type="ARBA" id="ARBA00023040"/>
    </source>
</evidence>
<feature type="transmembrane region" description="Helical" evidence="14">
    <location>
        <begin position="103"/>
        <end position="121"/>
    </location>
</feature>
<dbReference type="InterPro" id="IPR017452">
    <property type="entry name" value="GPCR_Rhodpsn_7TM"/>
</dbReference>
<dbReference type="InterPro" id="IPR000725">
    <property type="entry name" value="Olfact_rcpt"/>
</dbReference>
<feature type="transmembrane region" description="Helical" evidence="14">
    <location>
        <begin position="274"/>
        <end position="293"/>
    </location>
</feature>
<dbReference type="Ensembl" id="ENSSPUT00000008013.1">
    <property type="protein sequence ID" value="ENSSPUP00000007520.1"/>
    <property type="gene ID" value="ENSSPUG00000005815.1"/>
</dbReference>
<proteinExistence type="inferred from homology"/>
<dbReference type="InterPro" id="IPR047132">
    <property type="entry name" value="Olfact_rcpt_6C-like"/>
</dbReference>
<feature type="transmembrane region" description="Helical" evidence="14">
    <location>
        <begin position="141"/>
        <end position="164"/>
    </location>
</feature>
<comment type="similarity">
    <text evidence="2 13">Belongs to the G-protein coupled receptor 1 family.</text>
</comment>
<dbReference type="FunFam" id="1.10.1220.70:FF:000001">
    <property type="entry name" value="Olfactory receptor"/>
    <property type="match status" value="1"/>
</dbReference>
<dbReference type="PROSITE" id="PS50262">
    <property type="entry name" value="G_PROTEIN_RECEP_F1_2"/>
    <property type="match status" value="1"/>
</dbReference>
<evidence type="ECO:0000256" key="13">
    <source>
        <dbReference type="RuleBase" id="RU000688"/>
    </source>
</evidence>
<keyword evidence="12 13" id="KW-0807">Transducer</keyword>
<dbReference type="PANTHER" id="PTHR26454">
    <property type="entry name" value="OLFACTORY RECEPTOR"/>
    <property type="match status" value="1"/>
</dbReference>
<comment type="subcellular location">
    <subcellularLocation>
        <location evidence="1 14">Cell membrane</location>
        <topology evidence="1 14">Multi-pass membrane protein</topology>
    </subcellularLocation>
</comment>
<dbReference type="PRINTS" id="PR00237">
    <property type="entry name" value="GPCRRHODOPSN"/>
</dbReference>
<dbReference type="FunFam" id="1.20.1070.10:FF:000010">
    <property type="entry name" value="Olfactory receptor"/>
    <property type="match status" value="1"/>
</dbReference>
<keyword evidence="6 14" id="KW-0552">Olfaction</keyword>
<feature type="transmembrane region" description="Helical" evidence="14">
    <location>
        <begin position="63"/>
        <end position="83"/>
    </location>
</feature>
<keyword evidence="11" id="KW-0325">Glycoprotein</keyword>
<dbReference type="InterPro" id="IPR000276">
    <property type="entry name" value="GPCR_Rhodpsn"/>
</dbReference>
<dbReference type="GO" id="GO:0004984">
    <property type="term" value="F:olfactory receptor activity"/>
    <property type="evidence" value="ECO:0007669"/>
    <property type="project" value="InterPro"/>
</dbReference>
<dbReference type="PROSITE" id="PS00237">
    <property type="entry name" value="G_PROTEIN_RECEP_F1_1"/>
    <property type="match status" value="1"/>
</dbReference>
<dbReference type="PRINTS" id="PR00245">
    <property type="entry name" value="OLFACTORYR"/>
</dbReference>
<evidence type="ECO:0000313" key="16">
    <source>
        <dbReference type="Ensembl" id="ENSSPUP00000007520.1"/>
    </source>
</evidence>
<feature type="transmembrane region" description="Helical" evidence="14">
    <location>
        <begin position="243"/>
        <end position="262"/>
    </location>
</feature>
<evidence type="ECO:0000256" key="5">
    <source>
        <dbReference type="ARBA" id="ARBA00022692"/>
    </source>
</evidence>
<evidence type="ECO:0000256" key="14">
    <source>
        <dbReference type="RuleBase" id="RU363047"/>
    </source>
</evidence>
<keyword evidence="4 14" id="KW-0716">Sensory transduction</keyword>
<evidence type="ECO:0000256" key="12">
    <source>
        <dbReference type="ARBA" id="ARBA00023224"/>
    </source>
</evidence>
<dbReference type="Proteomes" id="UP000694392">
    <property type="component" value="Unplaced"/>
</dbReference>
<reference evidence="16" key="2">
    <citation type="submission" date="2025-09" db="UniProtKB">
        <authorList>
            <consortium name="Ensembl"/>
        </authorList>
    </citation>
    <scope>IDENTIFICATION</scope>
</reference>
<protein>
    <recommendedName>
        <fullName evidence="14">Olfactory receptor</fullName>
    </recommendedName>
</protein>
<keyword evidence="5 13" id="KW-0812">Transmembrane</keyword>
<sequence>MVAIQNQTTTTDFILLGFTSIHSFQILIFPVLLAVYLLTVTGNMTIVTITLLDRRLDTPMYFFLRNFSILEIGFTSVVIPNTLNNLLSERKTISVVACFIQLYFYFQLGITEFFLLALMSIDRYVAVCHPLQYSVVMNHRLCIHLMVWCWVGSFLCAVMLIIMISQLPFCGPNVIDHFFCDNAPLFNLACGDIHLFELIYFALVIIILLGTLIIVVISYANIVSTVFHLPSAKERRKAFSTCSSHFIVVTMLYGSFFFLYAQPRQRNSMDANKGVAILNTVVIPLLNPFIYSLRNKQVQQALREMNKRFCTHHACCRAA</sequence>
<dbReference type="Pfam" id="PF13853">
    <property type="entry name" value="7tm_4"/>
    <property type="match status" value="1"/>
</dbReference>
<evidence type="ECO:0000313" key="17">
    <source>
        <dbReference type="Proteomes" id="UP000694392"/>
    </source>
</evidence>
<keyword evidence="3 14" id="KW-1003">Cell membrane</keyword>
<evidence type="ECO:0000256" key="7">
    <source>
        <dbReference type="ARBA" id="ARBA00022989"/>
    </source>
</evidence>
<dbReference type="OMA" id="MTIVTIT"/>
<evidence type="ECO:0000256" key="11">
    <source>
        <dbReference type="ARBA" id="ARBA00023180"/>
    </source>
</evidence>